<comment type="caution">
    <text evidence="1">The sequence shown here is derived from an EMBL/GenBank/DDBJ whole genome shotgun (WGS) entry which is preliminary data.</text>
</comment>
<dbReference type="EMBL" id="AMZH03015326">
    <property type="protein sequence ID" value="RRT46229.1"/>
    <property type="molecule type" value="Genomic_DNA"/>
</dbReference>
<name>A0A426Y394_ENSVE</name>
<evidence type="ECO:0000313" key="1">
    <source>
        <dbReference type="EMBL" id="RRT46229.1"/>
    </source>
</evidence>
<dbReference type="PANTHER" id="PTHR17695:SF11">
    <property type="entry name" value="SMALL SUBUNIT PROCESSOME COMPONENT 20 HOMOLOG"/>
    <property type="match status" value="1"/>
</dbReference>
<dbReference type="InterPro" id="IPR052575">
    <property type="entry name" value="SSU_processome_comp_20"/>
</dbReference>
<protein>
    <submittedName>
        <fullName evidence="1">Uncharacterized protein</fullName>
    </submittedName>
</protein>
<dbReference type="PANTHER" id="PTHR17695">
    <property type="entry name" value="SMALL SUBUNIT PROCESSOME COMPONENT 20 HOMOLOG"/>
    <property type="match status" value="1"/>
</dbReference>
<gene>
    <name evidence="1" type="ORF">B296_00050925</name>
</gene>
<dbReference type="Proteomes" id="UP000287651">
    <property type="component" value="Unassembled WGS sequence"/>
</dbReference>
<sequence>MVASKGSSSITAAKRQCRCNIATAMRQCRCSGEEVVPQLYTREEYRAIPNVPILYRTVCGLHSRLINSLVPHDYWSTLDSSEKGVYLEAFEFLGSKKAKSAFLLSTTIRSNFSGTSDEADEDNGEDVRSLLVVPLIKKMGRIAMHMEDVQMRIAFNSFKMISLQTGSEGSRAYAIHMLVPLYKVCEAFAGKVYNRVRKNLKKKRDKRRQEQKLLAVINPMRHAKMKLRIAAKHRAHKKRKIMSMKMGRGRR</sequence>
<reference evidence="1 2" key="1">
    <citation type="journal article" date="2014" name="Agronomy (Basel)">
        <title>A Draft Genome Sequence for Ensete ventricosum, the Drought-Tolerant Tree Against Hunger.</title>
        <authorList>
            <person name="Harrison J."/>
            <person name="Moore K.A."/>
            <person name="Paszkiewicz K."/>
            <person name="Jones T."/>
            <person name="Grant M."/>
            <person name="Ambacheew D."/>
            <person name="Muzemil S."/>
            <person name="Studholme D.J."/>
        </authorList>
    </citation>
    <scope>NUCLEOTIDE SEQUENCE [LARGE SCALE GENOMIC DNA]</scope>
</reference>
<dbReference type="AlphaFoldDB" id="A0A426Y394"/>
<organism evidence="1 2">
    <name type="scientific">Ensete ventricosum</name>
    <name type="common">Abyssinian banana</name>
    <name type="synonym">Musa ensete</name>
    <dbReference type="NCBI Taxonomy" id="4639"/>
    <lineage>
        <taxon>Eukaryota</taxon>
        <taxon>Viridiplantae</taxon>
        <taxon>Streptophyta</taxon>
        <taxon>Embryophyta</taxon>
        <taxon>Tracheophyta</taxon>
        <taxon>Spermatophyta</taxon>
        <taxon>Magnoliopsida</taxon>
        <taxon>Liliopsida</taxon>
        <taxon>Zingiberales</taxon>
        <taxon>Musaceae</taxon>
        <taxon>Ensete</taxon>
    </lineage>
</organism>
<dbReference type="GO" id="GO:0030686">
    <property type="term" value="C:90S preribosome"/>
    <property type="evidence" value="ECO:0007669"/>
    <property type="project" value="TreeGrafter"/>
</dbReference>
<proteinExistence type="predicted"/>
<accession>A0A426Y394</accession>
<dbReference type="GO" id="GO:0032040">
    <property type="term" value="C:small-subunit processome"/>
    <property type="evidence" value="ECO:0007669"/>
    <property type="project" value="TreeGrafter"/>
</dbReference>
<evidence type="ECO:0000313" key="2">
    <source>
        <dbReference type="Proteomes" id="UP000287651"/>
    </source>
</evidence>